<dbReference type="AlphaFoldDB" id="A0A8K0GE74"/>
<protein>
    <recommendedName>
        <fullName evidence="1">Retrotransposon gag domain-containing protein</fullName>
    </recommendedName>
</protein>
<keyword evidence="3" id="KW-1185">Reference proteome</keyword>
<name>A0A8K0GE74_IGNLU</name>
<feature type="domain" description="Retrotransposon gag" evidence="1">
    <location>
        <begin position="45"/>
        <end position="99"/>
    </location>
</feature>
<dbReference type="OrthoDB" id="7466780at2759"/>
<gene>
    <name evidence="2" type="ORF">ILUMI_04793</name>
</gene>
<evidence type="ECO:0000313" key="3">
    <source>
        <dbReference type="Proteomes" id="UP000801492"/>
    </source>
</evidence>
<accession>A0A8K0GE74</accession>
<dbReference type="Proteomes" id="UP000801492">
    <property type="component" value="Unassembled WGS sequence"/>
</dbReference>
<reference evidence="2" key="1">
    <citation type="submission" date="2019-08" db="EMBL/GenBank/DDBJ databases">
        <title>The genome of the North American firefly Photinus pyralis.</title>
        <authorList>
            <consortium name="Photinus pyralis genome working group"/>
            <person name="Fallon T.R."/>
            <person name="Sander Lower S.E."/>
            <person name="Weng J.-K."/>
        </authorList>
    </citation>
    <scope>NUCLEOTIDE SEQUENCE</scope>
    <source>
        <strain evidence="2">TRF0915ILg1</strain>
        <tissue evidence="2">Whole body</tissue>
    </source>
</reference>
<evidence type="ECO:0000259" key="1">
    <source>
        <dbReference type="Pfam" id="PF03732"/>
    </source>
</evidence>
<proteinExistence type="predicted"/>
<dbReference type="InterPro" id="IPR005162">
    <property type="entry name" value="Retrotrans_gag_dom"/>
</dbReference>
<dbReference type="Pfam" id="PF03732">
    <property type="entry name" value="Retrotrans_gag"/>
    <property type="match status" value="1"/>
</dbReference>
<comment type="caution">
    <text evidence="2">The sequence shown here is derived from an EMBL/GenBank/DDBJ whole genome shotgun (WGS) entry which is preliminary data.</text>
</comment>
<dbReference type="EMBL" id="VTPC01001670">
    <property type="protein sequence ID" value="KAF2901395.1"/>
    <property type="molecule type" value="Genomic_DNA"/>
</dbReference>
<evidence type="ECO:0000313" key="2">
    <source>
        <dbReference type="EMBL" id="KAF2901395.1"/>
    </source>
</evidence>
<organism evidence="2 3">
    <name type="scientific">Ignelater luminosus</name>
    <name type="common">Cucubano</name>
    <name type="synonym">Pyrophorus luminosus</name>
    <dbReference type="NCBI Taxonomy" id="2038154"/>
    <lineage>
        <taxon>Eukaryota</taxon>
        <taxon>Metazoa</taxon>
        <taxon>Ecdysozoa</taxon>
        <taxon>Arthropoda</taxon>
        <taxon>Hexapoda</taxon>
        <taxon>Insecta</taxon>
        <taxon>Pterygota</taxon>
        <taxon>Neoptera</taxon>
        <taxon>Endopterygota</taxon>
        <taxon>Coleoptera</taxon>
        <taxon>Polyphaga</taxon>
        <taxon>Elateriformia</taxon>
        <taxon>Elateroidea</taxon>
        <taxon>Elateridae</taxon>
        <taxon>Agrypninae</taxon>
        <taxon>Pyrophorini</taxon>
        <taxon>Ignelater</taxon>
    </lineage>
</organism>
<sequence>MSVHENNVTTVTTPTITAAKAIADFLPTFDGDSDVSNFLMCQPDLTDWPQVKTALREHFGYKIDRQTLMREFLQLNKYRNKTILDFLERLKQLKSRIEVKIQTDAVFTQSQKTLLIDQNKLNAVDLLAANFNNRLRLLLDLKQPDDLSEASDLVLRHFHNETRINALSKRHELTKP</sequence>